<geneLocation type="plasmid" evidence="1 2">
    <name>pDAETH-1</name>
</geneLocation>
<organism evidence="1 2">
    <name type="scientific">Deinococcus aetherius</name>
    <dbReference type="NCBI Taxonomy" id="200252"/>
    <lineage>
        <taxon>Bacteria</taxon>
        <taxon>Thermotogati</taxon>
        <taxon>Deinococcota</taxon>
        <taxon>Deinococci</taxon>
        <taxon>Deinococcales</taxon>
        <taxon>Deinococcaceae</taxon>
        <taxon>Deinococcus</taxon>
    </lineage>
</organism>
<name>A0ABM8AJ22_9DEIO</name>
<keyword evidence="2" id="KW-1185">Reference proteome</keyword>
<protein>
    <recommendedName>
        <fullName evidence="3">Cell surface protein</fullName>
    </recommendedName>
</protein>
<evidence type="ECO:0008006" key="3">
    <source>
        <dbReference type="Google" id="ProtNLM"/>
    </source>
</evidence>
<dbReference type="RefSeq" id="WP_264777653.1">
    <property type="nucleotide sequence ID" value="NZ_AP026561.1"/>
</dbReference>
<dbReference type="InterPro" id="IPR010620">
    <property type="entry name" value="SBBP_repeat"/>
</dbReference>
<dbReference type="EMBL" id="AP026561">
    <property type="protein sequence ID" value="BDP43810.1"/>
    <property type="molecule type" value="Genomic_DNA"/>
</dbReference>
<accession>A0ABM8AJ22</accession>
<dbReference type="PANTHER" id="PTHR35580">
    <property type="entry name" value="CELL SURFACE GLYCOPROTEIN (S-LAYER PROTEIN)-LIKE PROTEIN"/>
    <property type="match status" value="1"/>
</dbReference>
<proteinExistence type="predicted"/>
<gene>
    <name evidence="1" type="ORF">DAETH_37790</name>
</gene>
<dbReference type="InterPro" id="IPR052918">
    <property type="entry name" value="Motility_Chemotaxis_Reg"/>
</dbReference>
<reference evidence="1" key="1">
    <citation type="submission" date="2022-07" db="EMBL/GenBank/DDBJ databases">
        <title>Complete Genome Sequence of the Radioresistant Bacterium Deinococcus aetherius ST0316, Isolated from the Air Dust collected in Lower Stratosphere above Japan.</title>
        <authorList>
            <person name="Satoh K."/>
            <person name="Hagiwara K."/>
            <person name="Katsumata K."/>
            <person name="Kubo A."/>
            <person name="Yokobori S."/>
            <person name="Yamagishi A."/>
            <person name="Oono Y."/>
            <person name="Narumi I."/>
        </authorList>
    </citation>
    <scope>NUCLEOTIDE SEQUENCE</scope>
    <source>
        <strain evidence="1">ST0316</strain>
        <plasmid evidence="1">pDAETH-1</plasmid>
    </source>
</reference>
<evidence type="ECO:0000313" key="2">
    <source>
        <dbReference type="Proteomes" id="UP001064971"/>
    </source>
</evidence>
<dbReference type="Pfam" id="PF06739">
    <property type="entry name" value="SBBP"/>
    <property type="match status" value="1"/>
</dbReference>
<dbReference type="PANTHER" id="PTHR35580:SF1">
    <property type="entry name" value="PHYTASE-LIKE DOMAIN-CONTAINING PROTEIN"/>
    <property type="match status" value="1"/>
</dbReference>
<evidence type="ECO:0000313" key="1">
    <source>
        <dbReference type="EMBL" id="BDP43810.1"/>
    </source>
</evidence>
<keyword evidence="1" id="KW-0614">Plasmid</keyword>
<dbReference type="Proteomes" id="UP001064971">
    <property type="component" value="Plasmid pDAETH-1"/>
</dbReference>
<sequence>MAGETNGSFAGFTNAGSYDPFLVKLRANGAPEWVRQLGSPGEDYGYAVGLDLRGNVYLAGDTPGRIDGGAGEDGGFFVARYGLGGEDRGVRQFGSANEFIEDAAVDPLGGVTVTGSTGGDLTGAGNAGAVDAFVSRLTW</sequence>